<proteinExistence type="predicted"/>
<dbReference type="AlphaFoldDB" id="U2CVQ0"/>
<gene>
    <name evidence="1" type="ORF">HMPREF1981_00405</name>
</gene>
<evidence type="ECO:0000313" key="2">
    <source>
        <dbReference type="Proteomes" id="UP000016496"/>
    </source>
</evidence>
<comment type="caution">
    <text evidence="1">The sequence shown here is derived from an EMBL/GenBank/DDBJ whole genome shotgun (WGS) entry which is preliminary data.</text>
</comment>
<organism evidence="1 2">
    <name type="scientific">Bacteroides pyogenes F0041</name>
    <dbReference type="NCBI Taxonomy" id="1321819"/>
    <lineage>
        <taxon>Bacteria</taxon>
        <taxon>Pseudomonadati</taxon>
        <taxon>Bacteroidota</taxon>
        <taxon>Bacteroidia</taxon>
        <taxon>Bacteroidales</taxon>
        <taxon>Bacteroidaceae</taxon>
        <taxon>Bacteroides</taxon>
    </lineage>
</organism>
<dbReference type="Proteomes" id="UP000016496">
    <property type="component" value="Unassembled WGS sequence"/>
</dbReference>
<reference evidence="1 2" key="1">
    <citation type="submission" date="2013-08" db="EMBL/GenBank/DDBJ databases">
        <authorList>
            <person name="Weinstock G."/>
            <person name="Sodergren E."/>
            <person name="Wylie T."/>
            <person name="Fulton L."/>
            <person name="Fulton R."/>
            <person name="Fronick C."/>
            <person name="O'Laughlin M."/>
            <person name="Godfrey J."/>
            <person name="Miner T."/>
            <person name="Herter B."/>
            <person name="Appelbaum E."/>
            <person name="Cordes M."/>
            <person name="Lek S."/>
            <person name="Wollam A."/>
            <person name="Pepin K.H."/>
            <person name="Palsikar V.B."/>
            <person name="Mitreva M."/>
            <person name="Wilson R.K."/>
        </authorList>
    </citation>
    <scope>NUCLEOTIDE SEQUENCE [LARGE SCALE GENOMIC DNA]</scope>
    <source>
        <strain evidence="1 2">F0041</strain>
    </source>
</reference>
<dbReference type="EMBL" id="AWSV01000027">
    <property type="protein sequence ID" value="ERI88625.1"/>
    <property type="molecule type" value="Genomic_DNA"/>
</dbReference>
<sequence>MGNKSFPLGTQKFPQWENKVSIAGNSATCLCFPQKKQRGISRVSIHPIAICRAALSILPFPESVPCVGPCVLPDCGKKLSELLFL</sequence>
<name>U2CVQ0_9BACE</name>
<protein>
    <submittedName>
        <fullName evidence="1">Uncharacterized protein</fullName>
    </submittedName>
</protein>
<accession>U2CVQ0</accession>
<evidence type="ECO:0000313" key="1">
    <source>
        <dbReference type="EMBL" id="ERI88625.1"/>
    </source>
</evidence>
<dbReference type="HOGENOM" id="CLU_2505891_0_0_10"/>